<protein>
    <submittedName>
        <fullName evidence="2">Uncharacterized protein</fullName>
    </submittedName>
</protein>
<evidence type="ECO:0000313" key="3">
    <source>
        <dbReference type="Proteomes" id="UP000018808"/>
    </source>
</evidence>
<sequence>MLRKIRSLVSSYDEKIFAWLEGKGTSGSKCEHSSRKDGDRRSQVSQRGVGLKRPTPQVPDPWD</sequence>
<evidence type="ECO:0000313" key="2">
    <source>
        <dbReference type="EMBL" id="AHB80580.1"/>
    </source>
</evidence>
<gene>
    <name evidence="2" type="ORF">S-MbCM7_166</name>
</gene>
<dbReference type="GeneID" id="18504742"/>
<organism evidence="2 3">
    <name type="scientific">Synechococcus phage ACG-2014h</name>
    <dbReference type="NCBI Taxonomy" id="1340810"/>
    <lineage>
        <taxon>Viruses</taxon>
        <taxon>Duplodnaviria</taxon>
        <taxon>Heunggongvirae</taxon>
        <taxon>Uroviricota</taxon>
        <taxon>Caudoviricetes</taxon>
        <taxon>Pantevenvirales</taxon>
        <taxon>Kyanoviridae</taxon>
        <taxon>Sedonavirus</taxon>
        <taxon>Sedonavirus tusconh</taxon>
    </lineage>
</organism>
<feature type="region of interest" description="Disordered" evidence="1">
    <location>
        <begin position="24"/>
        <end position="63"/>
    </location>
</feature>
<name>V5UTA5_9CAUD</name>
<dbReference type="KEGG" id="vg:18504742"/>
<dbReference type="RefSeq" id="YP_009008300.1">
    <property type="nucleotide sequence ID" value="NC_023587.1"/>
</dbReference>
<keyword evidence="3" id="KW-1185">Reference proteome</keyword>
<feature type="compositionally biased region" description="Basic and acidic residues" evidence="1">
    <location>
        <begin position="29"/>
        <end position="42"/>
    </location>
</feature>
<dbReference type="Proteomes" id="UP000018808">
    <property type="component" value="Segment"/>
</dbReference>
<accession>V5UTA5</accession>
<proteinExistence type="predicted"/>
<evidence type="ECO:0000256" key="1">
    <source>
        <dbReference type="SAM" id="MobiDB-lite"/>
    </source>
</evidence>
<dbReference type="EMBL" id="KF156338">
    <property type="protein sequence ID" value="AHB80580.1"/>
    <property type="molecule type" value="Genomic_DNA"/>
</dbReference>
<reference evidence="2 3" key="1">
    <citation type="journal article" date="2014" name="Nature">
        <title>Viral tagging reveals discrete populations in Synechococcus viral genome sequence space.</title>
        <authorList>
            <person name="Deng L."/>
            <person name="Ignacio Espinoza J.C."/>
            <person name="Gregory A.C."/>
            <person name="Poulos B.T."/>
            <person name="Weitz J.S."/>
            <person name="Hugenholtz P."/>
            <person name="Sullivan M.B."/>
        </authorList>
    </citation>
    <scope>NUCLEOTIDE SEQUENCE [LARGE SCALE GENOMIC DNA]</scope>
</reference>